<dbReference type="CDD" id="cd22157">
    <property type="entry name" value="F-box_AtFBW1-like"/>
    <property type="match status" value="1"/>
</dbReference>
<feature type="domain" description="F-box" evidence="1">
    <location>
        <begin position="20"/>
        <end position="65"/>
    </location>
</feature>
<dbReference type="Gene3D" id="1.20.1280.50">
    <property type="match status" value="1"/>
</dbReference>
<dbReference type="InterPro" id="IPR017451">
    <property type="entry name" value="F-box-assoc_interact_dom"/>
</dbReference>
<reference evidence="2" key="2">
    <citation type="submission" date="2020-08" db="EMBL/GenBank/DDBJ databases">
        <title>Plant Genome Project.</title>
        <authorList>
            <person name="Zhang R.-G."/>
        </authorList>
    </citation>
    <scope>NUCLEOTIDE SEQUENCE</scope>
    <source>
        <strain evidence="2">Huo1</strain>
        <tissue evidence="2">Leaf</tissue>
    </source>
</reference>
<protein>
    <recommendedName>
        <fullName evidence="1">F-box domain-containing protein</fullName>
    </recommendedName>
</protein>
<accession>A0A8X8X513</accession>
<dbReference type="Pfam" id="PF00646">
    <property type="entry name" value="F-box"/>
    <property type="match status" value="1"/>
</dbReference>
<evidence type="ECO:0000313" key="3">
    <source>
        <dbReference type="Proteomes" id="UP000298416"/>
    </source>
</evidence>
<dbReference type="Pfam" id="PF07734">
    <property type="entry name" value="FBA_1"/>
    <property type="match status" value="1"/>
</dbReference>
<dbReference type="InterPro" id="IPR036047">
    <property type="entry name" value="F-box-like_dom_sf"/>
</dbReference>
<dbReference type="PANTHER" id="PTHR31672">
    <property type="entry name" value="BNACNNG10540D PROTEIN"/>
    <property type="match status" value="1"/>
</dbReference>
<evidence type="ECO:0000313" key="2">
    <source>
        <dbReference type="EMBL" id="KAG6407106.1"/>
    </source>
</evidence>
<evidence type="ECO:0000259" key="1">
    <source>
        <dbReference type="PROSITE" id="PS50181"/>
    </source>
</evidence>
<dbReference type="EMBL" id="PNBA02000011">
    <property type="protein sequence ID" value="KAG6407106.1"/>
    <property type="molecule type" value="Genomic_DNA"/>
</dbReference>
<dbReference type="InterPro" id="IPR006527">
    <property type="entry name" value="F-box-assoc_dom_typ1"/>
</dbReference>
<keyword evidence="3" id="KW-1185">Reference proteome</keyword>
<organism evidence="2">
    <name type="scientific">Salvia splendens</name>
    <name type="common">Scarlet sage</name>
    <dbReference type="NCBI Taxonomy" id="180675"/>
    <lineage>
        <taxon>Eukaryota</taxon>
        <taxon>Viridiplantae</taxon>
        <taxon>Streptophyta</taxon>
        <taxon>Embryophyta</taxon>
        <taxon>Tracheophyta</taxon>
        <taxon>Spermatophyta</taxon>
        <taxon>Magnoliopsida</taxon>
        <taxon>eudicotyledons</taxon>
        <taxon>Gunneridae</taxon>
        <taxon>Pentapetalae</taxon>
        <taxon>asterids</taxon>
        <taxon>lamiids</taxon>
        <taxon>Lamiales</taxon>
        <taxon>Lamiaceae</taxon>
        <taxon>Nepetoideae</taxon>
        <taxon>Mentheae</taxon>
        <taxon>Salviinae</taxon>
        <taxon>Salvia</taxon>
        <taxon>Salvia subgen. Calosphace</taxon>
        <taxon>core Calosphace</taxon>
    </lineage>
</organism>
<dbReference type="Proteomes" id="UP000298416">
    <property type="component" value="Unassembled WGS sequence"/>
</dbReference>
<dbReference type="PROSITE" id="PS50181">
    <property type="entry name" value="FBOX"/>
    <property type="match status" value="1"/>
</dbReference>
<dbReference type="AlphaFoldDB" id="A0A8X8X513"/>
<name>A0A8X8X513_SALSN</name>
<sequence length="457" mass="51356">MDPVTFQFPIILTAAADELPETAAELKDDILEEILSWLPAKSVLRWKSVSKPWQRMLDKPVFSRIHFSRASACPLLVSGGRSVCRSCRILHLVEGRSVSDLDSGAWSSRLISRFDIRTRAASAAEPSKVQDVFLRPNTNATSCEGLLCWTAYDQNRGDCIVVCNPITAEYVSLSSSPMDEDDIYAFVGMGYSAAKKRFELLRMAARADDEEEDMFFWPEIRSIGGNSDGSWRRVGGGTSQYVLCRTISQVVYVSGGVYWSYDGYSVVCCYDFDSALFQIVALPKMSLSMLETNSIASKSMSLGVLDGALCASLVCPGDGHVELFVLESAAAGLQWRKLYDVETRTTFLEHAGVLWPRGQYKAIKYLSRGEILMHDWRGKFVIYNPVTKEERHVCVLEDSRLEEDLRNDGVDDLQVVSHVPRLGRLREALNVGEEEVQVMKRLNLYDEEEQRSLEEDE</sequence>
<gene>
    <name evidence="2" type="ORF">SASPL_130088</name>
</gene>
<dbReference type="SUPFAM" id="SSF50965">
    <property type="entry name" value="Galactose oxidase, central domain"/>
    <property type="match status" value="1"/>
</dbReference>
<dbReference type="InterPro" id="IPR011043">
    <property type="entry name" value="Gal_Oxase/kelch_b-propeller"/>
</dbReference>
<dbReference type="OrthoDB" id="610337at2759"/>
<reference evidence="2" key="1">
    <citation type="submission" date="2018-01" db="EMBL/GenBank/DDBJ databases">
        <authorList>
            <person name="Mao J.F."/>
        </authorList>
    </citation>
    <scope>NUCLEOTIDE SEQUENCE</scope>
    <source>
        <strain evidence="2">Huo1</strain>
        <tissue evidence="2">Leaf</tissue>
    </source>
</reference>
<proteinExistence type="predicted"/>
<dbReference type="SUPFAM" id="SSF81383">
    <property type="entry name" value="F-box domain"/>
    <property type="match status" value="1"/>
</dbReference>
<dbReference type="PANTHER" id="PTHR31672:SF13">
    <property type="entry name" value="F-BOX PROTEIN CPR30-LIKE"/>
    <property type="match status" value="1"/>
</dbReference>
<dbReference type="NCBIfam" id="TIGR01640">
    <property type="entry name" value="F_box_assoc_1"/>
    <property type="match status" value="1"/>
</dbReference>
<dbReference type="InterPro" id="IPR001810">
    <property type="entry name" value="F-box_dom"/>
</dbReference>
<dbReference type="InterPro" id="IPR050796">
    <property type="entry name" value="SCF_F-box_component"/>
</dbReference>
<comment type="caution">
    <text evidence="2">The sequence shown here is derived from an EMBL/GenBank/DDBJ whole genome shotgun (WGS) entry which is preliminary data.</text>
</comment>